<dbReference type="AlphaFoldDB" id="A0A7R7DPD0"/>
<dbReference type="Proteomes" id="UP000611640">
    <property type="component" value="Chromosome"/>
</dbReference>
<dbReference type="RefSeq" id="WP_203961890.1">
    <property type="nucleotide sequence ID" value="NZ_AP023355.1"/>
</dbReference>
<dbReference type="Pfam" id="PF13531">
    <property type="entry name" value="SBP_bac_11"/>
    <property type="match status" value="1"/>
</dbReference>
<dbReference type="KEGG" id="atl:Athai_28410"/>
<protein>
    <submittedName>
        <fullName evidence="3">VWA domain-containing protein</fullName>
    </submittedName>
</protein>
<dbReference type="Gene3D" id="3.40.50.410">
    <property type="entry name" value="von Willebrand factor, type A domain"/>
    <property type="match status" value="1"/>
</dbReference>
<sequence>MPRGNHAKGGLRSHRRRIGKHLVIAPWIIITAICVLVLAGLTTTWVVLVTRGCGGSAVTATVYADPAVSSIIDKQAQTWMQGSPAVDGHCAKISVVPRDSASVAAALAPSWDPRTDGTRPDAWVPESSLWMQLAASRPDAARMLPERRPSLARSPAVIAMPKPMAAVMKKVAPKLTWNQLATEYAGKVWAKYGHASWGGIRVDMTDATTSTAGLHAVTAMADANDDGDISTAERLSLNQIWQVGAAHPTDTQQVIQKLESADSTSTTAVLKTVSAFPALEQDVISYNQDGPKVPLTAVYPSDGSADADFPYLTLSWSQQTTPGINDDAQRVRTDIAQKFLTDLRSGTAKKAFRDAGYRDASRRPGPLMTAANGVERKVPTLPRKVMSPDSVSQTVSMWTSISRDSNVLLIMDVSAGMGEKVPGTDKTKLQLASDAVAEAITLFGPGARLGLWDYASHVKGDSADYEEIVPVDKLNGTYHGATRRVAINDALDALQPVGEPTLYDTVAAAYQMMRKHYQNDASNRIVVVTGSGNDSASKTGLGELTSTLNAGADKNHPLPVVTVGYGSGVDLSSLQTISQASGGRTYAASSPTEVSKVLLTALFSGAPPTSD</sequence>
<dbReference type="InterPro" id="IPR036465">
    <property type="entry name" value="vWFA_dom_sf"/>
</dbReference>
<gene>
    <name evidence="3" type="ORF">Athai_28410</name>
</gene>
<name>A0A7R7DPD0_9ACTN</name>
<dbReference type="PROSITE" id="PS50234">
    <property type="entry name" value="VWFA"/>
    <property type="match status" value="1"/>
</dbReference>
<evidence type="ECO:0000259" key="2">
    <source>
        <dbReference type="PROSITE" id="PS50234"/>
    </source>
</evidence>
<accession>A0A7R7DPD0</accession>
<keyword evidence="4" id="KW-1185">Reference proteome</keyword>
<dbReference type="Pfam" id="PF13519">
    <property type="entry name" value="VWA_2"/>
    <property type="match status" value="1"/>
</dbReference>
<evidence type="ECO:0000313" key="3">
    <source>
        <dbReference type="EMBL" id="BCJ35338.1"/>
    </source>
</evidence>
<reference evidence="3 4" key="1">
    <citation type="submission" date="2020-08" db="EMBL/GenBank/DDBJ databases">
        <title>Whole genome shotgun sequence of Actinocatenispora thailandica NBRC 105041.</title>
        <authorList>
            <person name="Komaki H."/>
            <person name="Tamura T."/>
        </authorList>
    </citation>
    <scope>NUCLEOTIDE SEQUENCE [LARGE SCALE GENOMIC DNA]</scope>
    <source>
        <strain evidence="3 4">NBRC 105041</strain>
    </source>
</reference>
<feature type="domain" description="VWFA" evidence="2">
    <location>
        <begin position="406"/>
        <end position="602"/>
    </location>
</feature>
<dbReference type="EMBL" id="AP023355">
    <property type="protein sequence ID" value="BCJ35338.1"/>
    <property type="molecule type" value="Genomic_DNA"/>
</dbReference>
<dbReference type="SUPFAM" id="SSF53850">
    <property type="entry name" value="Periplasmic binding protein-like II"/>
    <property type="match status" value="1"/>
</dbReference>
<keyword evidence="1" id="KW-1133">Transmembrane helix</keyword>
<dbReference type="SUPFAM" id="SSF53300">
    <property type="entry name" value="vWA-like"/>
    <property type="match status" value="1"/>
</dbReference>
<organism evidence="3 4">
    <name type="scientific">Actinocatenispora thailandica</name>
    <dbReference type="NCBI Taxonomy" id="227318"/>
    <lineage>
        <taxon>Bacteria</taxon>
        <taxon>Bacillati</taxon>
        <taxon>Actinomycetota</taxon>
        <taxon>Actinomycetes</taxon>
        <taxon>Micromonosporales</taxon>
        <taxon>Micromonosporaceae</taxon>
        <taxon>Actinocatenispora</taxon>
    </lineage>
</organism>
<keyword evidence="1" id="KW-0812">Transmembrane</keyword>
<keyword evidence="1" id="KW-0472">Membrane</keyword>
<dbReference type="SMART" id="SM00327">
    <property type="entry name" value="VWA"/>
    <property type="match status" value="1"/>
</dbReference>
<evidence type="ECO:0000313" key="4">
    <source>
        <dbReference type="Proteomes" id="UP000611640"/>
    </source>
</evidence>
<dbReference type="InterPro" id="IPR002035">
    <property type="entry name" value="VWF_A"/>
</dbReference>
<feature type="transmembrane region" description="Helical" evidence="1">
    <location>
        <begin position="21"/>
        <end position="48"/>
    </location>
</feature>
<evidence type="ECO:0000256" key="1">
    <source>
        <dbReference type="SAM" id="Phobius"/>
    </source>
</evidence>
<proteinExistence type="predicted"/>